<protein>
    <submittedName>
        <fullName evidence="2">Uncharacterized protein</fullName>
    </submittedName>
</protein>
<dbReference type="InterPro" id="IPR021916">
    <property type="entry name" value="DUF3527"/>
</dbReference>
<dbReference type="PANTHER" id="PTHR31390:SF0">
    <property type="entry name" value="DOMAIN PROTEIN, PUTATIVE (DUF3527)-RELATED"/>
    <property type="match status" value="1"/>
</dbReference>
<dbReference type="Proteomes" id="UP001443914">
    <property type="component" value="Unassembled WGS sequence"/>
</dbReference>
<accession>A0AAW1KAX1</accession>
<feature type="region of interest" description="Disordered" evidence="1">
    <location>
        <begin position="141"/>
        <end position="180"/>
    </location>
</feature>
<feature type="compositionally biased region" description="Low complexity" evidence="1">
    <location>
        <begin position="142"/>
        <end position="152"/>
    </location>
</feature>
<reference evidence="2 3" key="1">
    <citation type="submission" date="2024-03" db="EMBL/GenBank/DDBJ databases">
        <title>WGS assembly of Saponaria officinalis var. Norfolk2.</title>
        <authorList>
            <person name="Jenkins J."/>
            <person name="Shu S."/>
            <person name="Grimwood J."/>
            <person name="Barry K."/>
            <person name="Goodstein D."/>
            <person name="Schmutz J."/>
            <person name="Leebens-Mack J."/>
            <person name="Osbourn A."/>
        </authorList>
    </citation>
    <scope>NUCLEOTIDE SEQUENCE [LARGE SCALE GENOMIC DNA]</scope>
    <source>
        <strain evidence="3">cv. Norfolk2</strain>
        <strain evidence="2">JIC</strain>
        <tissue evidence="2">Leaf</tissue>
    </source>
</reference>
<organism evidence="2 3">
    <name type="scientific">Saponaria officinalis</name>
    <name type="common">Common soapwort</name>
    <name type="synonym">Lychnis saponaria</name>
    <dbReference type="NCBI Taxonomy" id="3572"/>
    <lineage>
        <taxon>Eukaryota</taxon>
        <taxon>Viridiplantae</taxon>
        <taxon>Streptophyta</taxon>
        <taxon>Embryophyta</taxon>
        <taxon>Tracheophyta</taxon>
        <taxon>Spermatophyta</taxon>
        <taxon>Magnoliopsida</taxon>
        <taxon>eudicotyledons</taxon>
        <taxon>Gunneridae</taxon>
        <taxon>Pentapetalae</taxon>
        <taxon>Caryophyllales</taxon>
        <taxon>Caryophyllaceae</taxon>
        <taxon>Caryophylleae</taxon>
        <taxon>Saponaria</taxon>
    </lineage>
</organism>
<dbReference type="AlphaFoldDB" id="A0AAW1KAX1"/>
<sequence>MGVDMELEFDKFCKVGRSPRTVLPAPRHQSKGENRNSKVKPSSRKADQELLNIEGFTELKFRNYRSVSCKNLLPSEDVELNCNESVRRGSVYESSRERNFIPETRGGRKKIEFSRGGESSFSFSILDSICGSDDELEDRSSKLSLHSDSISSGKPPRRPCSVDVRDRQSSGDIYAERDSMENEKFKCQEVSGPSNNANVLKERDFLALNKSLSAKLLMPHSPTHSEESNSKSSPKSRFTPIRKMFDPLTKSKSHRNPPNDAKSSSLNDLRAKTLRKSLLQDFSGALPPVEADNRSVSEGQAQVVSPCLAAHLQGSLKMEQRHGAPYFEFSVDQTEDVFVAKTWKAEDALNWVYTFHSVQGRKKSNASGRGMKYSNKDCPMVGQMQVKCYLCSELRGGSGVFTDSMMTEFVLYDIDHARKSVTSEEGIISPDISKVFGASPSSEVSTEGNVELDDLFSLSNPRLPMSTSIDRISTDFSSPYPLSMADLHPRLEIAAVVVQAPLGKRESLKYKRGDRHNNQVHPSLLDSYSIHEGRKGVREEDRVKVNVVAPLGNHSLPSSGESRGPTPLLDRWRLGGGCDCGGWDMACPLVVFGNPRTQFSVENSVLEKNQPLKLFVQGGKENVPALTITVTDKGEYTVDFHAQLSKLQAFAVCVSILHTSEASSLVEREKSKELLQCSSLKVLVEDEVKILIEAVTEEEKKKVAKPVDGNPPAFMINPPFSPIARV</sequence>
<feature type="region of interest" description="Disordered" evidence="1">
    <location>
        <begin position="18"/>
        <end position="46"/>
    </location>
</feature>
<feature type="region of interest" description="Disordered" evidence="1">
    <location>
        <begin position="219"/>
        <end position="267"/>
    </location>
</feature>
<gene>
    <name evidence="2" type="ORF">RND81_06G243300</name>
</gene>
<dbReference type="EMBL" id="JBDFQZ010000006">
    <property type="protein sequence ID" value="KAK9716578.1"/>
    <property type="molecule type" value="Genomic_DNA"/>
</dbReference>
<dbReference type="EMBL" id="JBDFQZ010000006">
    <property type="protein sequence ID" value="KAK9716579.1"/>
    <property type="molecule type" value="Genomic_DNA"/>
</dbReference>
<dbReference type="PANTHER" id="PTHR31390">
    <property type="entry name" value="EXPRESSED PROTEIN"/>
    <property type="match status" value="1"/>
</dbReference>
<evidence type="ECO:0000256" key="1">
    <source>
        <dbReference type="SAM" id="MobiDB-lite"/>
    </source>
</evidence>
<feature type="compositionally biased region" description="Basic and acidic residues" evidence="1">
    <location>
        <begin position="163"/>
        <end position="180"/>
    </location>
</feature>
<dbReference type="Pfam" id="PF12043">
    <property type="entry name" value="DUF3527"/>
    <property type="match status" value="1"/>
</dbReference>
<keyword evidence="3" id="KW-1185">Reference proteome</keyword>
<name>A0AAW1KAX1_SAPOF</name>
<proteinExistence type="predicted"/>
<evidence type="ECO:0000313" key="3">
    <source>
        <dbReference type="Proteomes" id="UP001443914"/>
    </source>
</evidence>
<comment type="caution">
    <text evidence="2">The sequence shown here is derived from an EMBL/GenBank/DDBJ whole genome shotgun (WGS) entry which is preliminary data.</text>
</comment>
<evidence type="ECO:0000313" key="2">
    <source>
        <dbReference type="EMBL" id="KAK9716580.1"/>
    </source>
</evidence>
<dbReference type="EMBL" id="JBDFQZ010000006">
    <property type="protein sequence ID" value="KAK9716580.1"/>
    <property type="molecule type" value="Genomic_DNA"/>
</dbReference>